<protein>
    <submittedName>
        <fullName evidence="1">Uncharacterized protein</fullName>
    </submittedName>
</protein>
<gene>
    <name evidence="1" type="ORF">DOMOVOI_00460</name>
</gene>
<dbReference type="Proteomes" id="UP001057221">
    <property type="component" value="Segment"/>
</dbReference>
<organism evidence="1 2">
    <name type="scientific">Brevundimonas phage vB_BpoS-Domovoi</name>
    <dbReference type="NCBI Taxonomy" id="2948598"/>
    <lineage>
        <taxon>Viruses</taxon>
        <taxon>Duplodnaviria</taxon>
        <taxon>Heunggongvirae</taxon>
        <taxon>Uroviricota</taxon>
        <taxon>Caudoviricetes</taxon>
        <taxon>Jeanschmidtviridae</taxon>
        <taxon>Marchewkavirus</taxon>
        <taxon>Marchewkavirus domovoi</taxon>
    </lineage>
</organism>
<keyword evidence="2" id="KW-1185">Reference proteome</keyword>
<accession>A0A9E7MPJ9</accession>
<name>A0A9E7MPJ9_9CAUD</name>
<proteinExistence type="predicted"/>
<evidence type="ECO:0000313" key="1">
    <source>
        <dbReference type="EMBL" id="USN14521.1"/>
    </source>
</evidence>
<dbReference type="EMBL" id="ON529855">
    <property type="protein sequence ID" value="USN14521.1"/>
    <property type="molecule type" value="Genomic_DNA"/>
</dbReference>
<evidence type="ECO:0000313" key="2">
    <source>
        <dbReference type="Proteomes" id="UP001057221"/>
    </source>
</evidence>
<reference evidence="1 2" key="1">
    <citation type="submission" date="2022-05" db="EMBL/GenBank/DDBJ databases">
        <authorList>
            <person name="Friedrich I."/>
            <person name="Poehlein A."/>
            <person name="Schneider D."/>
            <person name="Hertel R."/>
            <person name="Daniel R."/>
        </authorList>
    </citation>
    <scope>NUCLEOTIDE SEQUENCE [LARGE SCALE GENOMIC DNA]</scope>
</reference>
<sequence length="186" mass="20447">MSKAPTWESDDGAFKAWRDSMGGVLARRADGAELYVQPGDEGAELADKLDAATETYTVGDMLSDLMFDLPQPGSIEVENYTQDFTNFSNMANNGRGAYGLKKAPGRLMPEVLARILSDAKQQVDDRGGVDWTQYGAPSAVFDDMITCQVEWTHARTGNKLRLNRIHWDDATGEIVQCGTQYGDLDV</sequence>